<feature type="domain" description="YjiS-like" evidence="1">
    <location>
        <begin position="13"/>
        <end position="48"/>
    </location>
</feature>
<reference evidence="2 3" key="1">
    <citation type="submission" date="2023-04" db="EMBL/GenBank/DDBJ databases">
        <title>Marinoamorphus aggregata gen. nov., sp. Nov., isolate from tissue of brittle star Ophioplocus japonicus.</title>
        <authorList>
            <person name="Kawano K."/>
            <person name="Sawayama S."/>
            <person name="Nakagawa S."/>
        </authorList>
    </citation>
    <scope>NUCLEOTIDE SEQUENCE [LARGE SCALE GENOMIC DNA]</scope>
    <source>
        <strain evidence="2 3">NKW23</strain>
    </source>
</reference>
<dbReference type="EMBL" id="BSYI01000009">
    <property type="protein sequence ID" value="GMG82279.1"/>
    <property type="molecule type" value="Genomic_DNA"/>
</dbReference>
<protein>
    <recommendedName>
        <fullName evidence="1">YjiS-like domain-containing protein</fullName>
    </recommendedName>
</protein>
<sequence length="82" mass="9284">MLDWITEPVRALLAGWRRERLMQRDIAELKHLDDRMLADLGIARGQIEDYVRGRLGHDAIALQQAAPRRPVGLAVRRCNGAA</sequence>
<comment type="caution">
    <text evidence="2">The sequence shown here is derived from an EMBL/GenBank/DDBJ whole genome shotgun (WGS) entry which is preliminary data.</text>
</comment>
<name>A0ABQ6LG34_9RHOB</name>
<accession>A0ABQ6LG34</accession>
<gene>
    <name evidence="2" type="ORF">LNKW23_14920</name>
</gene>
<proteinExistence type="predicted"/>
<dbReference type="Proteomes" id="UP001239909">
    <property type="component" value="Unassembled WGS sequence"/>
</dbReference>
<organism evidence="2 3">
    <name type="scientific">Paralimibaculum aggregatum</name>
    <dbReference type="NCBI Taxonomy" id="3036245"/>
    <lineage>
        <taxon>Bacteria</taxon>
        <taxon>Pseudomonadati</taxon>
        <taxon>Pseudomonadota</taxon>
        <taxon>Alphaproteobacteria</taxon>
        <taxon>Rhodobacterales</taxon>
        <taxon>Paracoccaceae</taxon>
        <taxon>Paralimibaculum</taxon>
    </lineage>
</organism>
<dbReference type="RefSeq" id="WP_285671043.1">
    <property type="nucleotide sequence ID" value="NZ_BSYI01000009.1"/>
</dbReference>
<evidence type="ECO:0000313" key="3">
    <source>
        <dbReference type="Proteomes" id="UP001239909"/>
    </source>
</evidence>
<evidence type="ECO:0000259" key="1">
    <source>
        <dbReference type="Pfam" id="PF06568"/>
    </source>
</evidence>
<keyword evidence="3" id="KW-1185">Reference proteome</keyword>
<dbReference type="Pfam" id="PF06568">
    <property type="entry name" value="YjiS-like"/>
    <property type="match status" value="1"/>
</dbReference>
<dbReference type="InterPro" id="IPR009506">
    <property type="entry name" value="YjiS-like"/>
</dbReference>
<evidence type="ECO:0000313" key="2">
    <source>
        <dbReference type="EMBL" id="GMG82279.1"/>
    </source>
</evidence>